<protein>
    <submittedName>
        <fullName evidence="5">TetR/AcrR family transcriptional regulator</fullName>
    </submittedName>
</protein>
<dbReference type="SUPFAM" id="SSF46689">
    <property type="entry name" value="Homeodomain-like"/>
    <property type="match status" value="1"/>
</dbReference>
<dbReference type="InterPro" id="IPR036271">
    <property type="entry name" value="Tet_transcr_reg_TetR-rel_C_sf"/>
</dbReference>
<dbReference type="Pfam" id="PF00440">
    <property type="entry name" value="TetR_N"/>
    <property type="match status" value="1"/>
</dbReference>
<keyword evidence="1 2" id="KW-0238">DNA-binding</keyword>
<dbReference type="SUPFAM" id="SSF48498">
    <property type="entry name" value="Tetracyclin repressor-like, C-terminal domain"/>
    <property type="match status" value="1"/>
</dbReference>
<dbReference type="PRINTS" id="PR00455">
    <property type="entry name" value="HTHTETR"/>
</dbReference>
<dbReference type="InterPro" id="IPR001647">
    <property type="entry name" value="HTH_TetR"/>
</dbReference>
<dbReference type="Gene3D" id="1.10.357.10">
    <property type="entry name" value="Tetracycline Repressor, domain 2"/>
    <property type="match status" value="1"/>
</dbReference>
<accession>A0A3P3U1Y1</accession>
<dbReference type="GO" id="GO:0006355">
    <property type="term" value="P:regulation of DNA-templated transcription"/>
    <property type="evidence" value="ECO:0007669"/>
    <property type="project" value="UniProtKB-ARBA"/>
</dbReference>
<dbReference type="InterPro" id="IPR009057">
    <property type="entry name" value="Homeodomain-like_sf"/>
</dbReference>
<dbReference type="AlphaFoldDB" id="A0A3P3U1Y1"/>
<reference evidence="5 6" key="1">
    <citation type="submission" date="2018-11" db="EMBL/GenBank/DDBJ databases">
        <title>Genome sequencing of Paenibacillus sp. KCOM 3021 (= ChDC PVNT-B20).</title>
        <authorList>
            <person name="Kook J.-K."/>
            <person name="Park S.-N."/>
            <person name="Lim Y.K."/>
        </authorList>
    </citation>
    <scope>NUCLEOTIDE SEQUENCE [LARGE SCALE GENOMIC DNA]</scope>
    <source>
        <strain evidence="5 6">KCOM 3021</strain>
    </source>
</reference>
<evidence type="ECO:0000313" key="5">
    <source>
        <dbReference type="EMBL" id="RRJ63876.1"/>
    </source>
</evidence>
<dbReference type="Proteomes" id="UP000267017">
    <property type="component" value="Unassembled WGS sequence"/>
</dbReference>
<gene>
    <name evidence="5" type="ORF">EHV15_13755</name>
</gene>
<sequence length="224" mass="25643">MSEEKEQWLEDLIRLSEETAETKTEKQARILEAAIEIFSEKGFAATSTSEIARKAGVAEGTIFKHYKTKKDLLLSIAGPIAVKLVAPFLLRDFIKMIDMPYDRADEFFRALAKDRLKFARENTKIIKILIHEVPFQPELLEQIKSLVTDYVVKRIEKIILHFQEKGQLVEAPPWRIMRTGASVVIGMIITHVFIVPDFPFDEEKEVEMTLDLLMHGIASRSGEV</sequence>
<dbReference type="RefSeq" id="WP_128631707.1">
    <property type="nucleotide sequence ID" value="NZ_RRCN01000001.1"/>
</dbReference>
<comment type="caution">
    <text evidence="5">The sequence shown here is derived from an EMBL/GenBank/DDBJ whole genome shotgun (WGS) entry which is preliminary data.</text>
</comment>
<organism evidence="5 6">
    <name type="scientific">Paenibacillus oralis</name>
    <dbReference type="NCBI Taxonomy" id="2490856"/>
    <lineage>
        <taxon>Bacteria</taxon>
        <taxon>Bacillati</taxon>
        <taxon>Bacillota</taxon>
        <taxon>Bacilli</taxon>
        <taxon>Bacillales</taxon>
        <taxon>Paenibacillaceae</taxon>
        <taxon>Paenibacillus</taxon>
    </lineage>
</organism>
<dbReference type="PANTHER" id="PTHR30055">
    <property type="entry name" value="HTH-TYPE TRANSCRIPTIONAL REGULATOR RUTR"/>
    <property type="match status" value="1"/>
</dbReference>
<feature type="domain" description="HTH tetR-type" evidence="4">
    <location>
        <begin position="24"/>
        <end position="84"/>
    </location>
</feature>
<evidence type="ECO:0000256" key="1">
    <source>
        <dbReference type="ARBA" id="ARBA00023125"/>
    </source>
</evidence>
<dbReference type="GO" id="GO:0003677">
    <property type="term" value="F:DNA binding"/>
    <property type="evidence" value="ECO:0007669"/>
    <property type="project" value="UniProtKB-UniRule"/>
</dbReference>
<dbReference type="Gene3D" id="1.10.10.60">
    <property type="entry name" value="Homeodomain-like"/>
    <property type="match status" value="1"/>
</dbReference>
<dbReference type="PANTHER" id="PTHR30055:SF222">
    <property type="entry name" value="REGULATORY PROTEIN"/>
    <property type="match status" value="1"/>
</dbReference>
<evidence type="ECO:0000256" key="2">
    <source>
        <dbReference type="PROSITE-ProRule" id="PRU00335"/>
    </source>
</evidence>
<dbReference type="InterPro" id="IPR050109">
    <property type="entry name" value="HTH-type_TetR-like_transc_reg"/>
</dbReference>
<evidence type="ECO:0000313" key="6">
    <source>
        <dbReference type="Proteomes" id="UP000267017"/>
    </source>
</evidence>
<keyword evidence="3" id="KW-0472">Membrane</keyword>
<dbReference type="PROSITE" id="PS50977">
    <property type="entry name" value="HTH_TETR_2"/>
    <property type="match status" value="1"/>
</dbReference>
<keyword evidence="3" id="KW-0812">Transmembrane</keyword>
<proteinExistence type="predicted"/>
<keyword evidence="3" id="KW-1133">Transmembrane helix</keyword>
<evidence type="ECO:0000256" key="3">
    <source>
        <dbReference type="SAM" id="Phobius"/>
    </source>
</evidence>
<keyword evidence="6" id="KW-1185">Reference proteome</keyword>
<feature type="DNA-binding region" description="H-T-H motif" evidence="2">
    <location>
        <begin position="47"/>
        <end position="66"/>
    </location>
</feature>
<dbReference type="EMBL" id="RRCN01000001">
    <property type="protein sequence ID" value="RRJ63876.1"/>
    <property type="molecule type" value="Genomic_DNA"/>
</dbReference>
<name>A0A3P3U1Y1_9BACL</name>
<feature type="transmembrane region" description="Helical" evidence="3">
    <location>
        <begin position="72"/>
        <end position="90"/>
    </location>
</feature>
<evidence type="ECO:0000259" key="4">
    <source>
        <dbReference type="PROSITE" id="PS50977"/>
    </source>
</evidence>
<dbReference type="OrthoDB" id="9780824at2"/>